<dbReference type="Gene3D" id="3.40.50.1820">
    <property type="entry name" value="alpha/beta hydrolase"/>
    <property type="match status" value="1"/>
</dbReference>
<dbReference type="PANTHER" id="PTHR23024">
    <property type="entry name" value="ARYLACETAMIDE DEACETYLASE"/>
    <property type="match status" value="1"/>
</dbReference>
<evidence type="ECO:0000313" key="1">
    <source>
        <dbReference type="EMBL" id="KAL2504210.1"/>
    </source>
</evidence>
<reference evidence="2" key="1">
    <citation type="submission" date="2024-07" db="EMBL/GenBank/DDBJ databases">
        <title>Two chromosome-level genome assemblies of Korean endemic species Abeliophyllum distichum and Forsythia ovata (Oleaceae).</title>
        <authorList>
            <person name="Jang H."/>
        </authorList>
    </citation>
    <scope>NUCLEOTIDE SEQUENCE [LARGE SCALE GENOMIC DNA]</scope>
</reference>
<dbReference type="PANTHER" id="PTHR23024:SF589">
    <property type="entry name" value="CARBOXYLESTERASE 17-RELATED"/>
    <property type="match status" value="1"/>
</dbReference>
<dbReference type="InterPro" id="IPR029058">
    <property type="entry name" value="AB_hydrolase_fold"/>
</dbReference>
<evidence type="ECO:0000313" key="2">
    <source>
        <dbReference type="Proteomes" id="UP001604336"/>
    </source>
</evidence>
<dbReference type="EMBL" id="JBFOLK010000006">
    <property type="protein sequence ID" value="KAL2504210.1"/>
    <property type="molecule type" value="Genomic_DNA"/>
</dbReference>
<comment type="caution">
    <text evidence="1">The sequence shown here is derived from an EMBL/GenBank/DDBJ whole genome shotgun (WGS) entry which is preliminary data.</text>
</comment>
<accession>A0ABD1SU55</accession>
<keyword evidence="2" id="KW-1185">Reference proteome</keyword>
<dbReference type="SUPFAM" id="SSF53474">
    <property type="entry name" value="alpha/beta-Hydrolases"/>
    <property type="match status" value="1"/>
</dbReference>
<name>A0ABD1SU55_9LAMI</name>
<gene>
    <name evidence="1" type="ORF">Adt_19831</name>
</gene>
<protein>
    <submittedName>
        <fullName evidence="1">Carboxylesterase</fullName>
    </submittedName>
</protein>
<sequence length="100" mass="11239">MASSNNEIEYEFLPLIRVYKNGHVERLIGTDSIPAGTDSQTGVSSKDVTNIIPETEVYVRIYLPNLRNKNKKIPLLVYVHGGGFVSKFNQWPLNFSPVTT</sequence>
<dbReference type="Proteomes" id="UP001604336">
    <property type="component" value="Unassembled WGS sequence"/>
</dbReference>
<dbReference type="InterPro" id="IPR050466">
    <property type="entry name" value="Carboxylest/Gibb_receptor"/>
</dbReference>
<proteinExistence type="predicted"/>
<organism evidence="1 2">
    <name type="scientific">Abeliophyllum distichum</name>
    <dbReference type="NCBI Taxonomy" id="126358"/>
    <lineage>
        <taxon>Eukaryota</taxon>
        <taxon>Viridiplantae</taxon>
        <taxon>Streptophyta</taxon>
        <taxon>Embryophyta</taxon>
        <taxon>Tracheophyta</taxon>
        <taxon>Spermatophyta</taxon>
        <taxon>Magnoliopsida</taxon>
        <taxon>eudicotyledons</taxon>
        <taxon>Gunneridae</taxon>
        <taxon>Pentapetalae</taxon>
        <taxon>asterids</taxon>
        <taxon>lamiids</taxon>
        <taxon>Lamiales</taxon>
        <taxon>Oleaceae</taxon>
        <taxon>Forsythieae</taxon>
        <taxon>Abeliophyllum</taxon>
    </lineage>
</organism>
<dbReference type="AlphaFoldDB" id="A0ABD1SU55"/>